<proteinExistence type="predicted"/>
<dbReference type="EMBL" id="KN743382">
    <property type="protein sequence ID" value="KIH52557.1"/>
    <property type="molecule type" value="Genomic_DNA"/>
</dbReference>
<evidence type="ECO:0000313" key="1">
    <source>
        <dbReference type="EMBL" id="KIH52557.1"/>
    </source>
</evidence>
<name>A0A0C2CRZ8_9BILA</name>
<keyword evidence="2" id="KW-1185">Reference proteome</keyword>
<reference evidence="1 2" key="1">
    <citation type="submission" date="2013-12" db="EMBL/GenBank/DDBJ databases">
        <title>Draft genome of the parsitic nematode Ancylostoma duodenale.</title>
        <authorList>
            <person name="Mitreva M."/>
        </authorList>
    </citation>
    <scope>NUCLEOTIDE SEQUENCE [LARGE SCALE GENOMIC DNA]</scope>
    <source>
        <strain evidence="1 2">Zhejiang</strain>
    </source>
</reference>
<evidence type="ECO:0000313" key="2">
    <source>
        <dbReference type="Proteomes" id="UP000054047"/>
    </source>
</evidence>
<accession>A0A0C2CRZ8</accession>
<dbReference type="Proteomes" id="UP000054047">
    <property type="component" value="Unassembled WGS sequence"/>
</dbReference>
<organism evidence="1 2">
    <name type="scientific">Ancylostoma duodenale</name>
    <dbReference type="NCBI Taxonomy" id="51022"/>
    <lineage>
        <taxon>Eukaryota</taxon>
        <taxon>Metazoa</taxon>
        <taxon>Ecdysozoa</taxon>
        <taxon>Nematoda</taxon>
        <taxon>Chromadorea</taxon>
        <taxon>Rhabditida</taxon>
        <taxon>Rhabditina</taxon>
        <taxon>Rhabditomorpha</taxon>
        <taxon>Strongyloidea</taxon>
        <taxon>Ancylostomatidae</taxon>
        <taxon>Ancylostomatinae</taxon>
        <taxon>Ancylostoma</taxon>
    </lineage>
</organism>
<dbReference type="AlphaFoldDB" id="A0A0C2CRZ8"/>
<dbReference type="OrthoDB" id="6021021at2759"/>
<protein>
    <submittedName>
        <fullName evidence="1">Uncharacterized protein</fullName>
    </submittedName>
</protein>
<sequence length="181" mass="20916">MKEEDEELGSTSAYSDDDTQRIVLHVYDDESREFASLTTYHGMIRIYSSETWPSRVFWSLVVVTCLTLFMIHKRKDLLAIFDSVLLGDSFGSREIEKLKLLEEIYMNVTKSRLSMRKFLLENRSSCEELVKTLHIGDRRVSNHCKRARWSSTNSGYCSTFTWDQVSSTSHAFRMDVASGAD</sequence>
<gene>
    <name evidence="1" type="ORF">ANCDUO_17342</name>
</gene>
<feature type="non-terminal residue" evidence="1">
    <location>
        <position position="181"/>
    </location>
</feature>